<evidence type="ECO:0000313" key="3">
    <source>
        <dbReference type="Proteomes" id="UP000029567"/>
    </source>
</evidence>
<dbReference type="Proteomes" id="UP000029567">
    <property type="component" value="Unassembled WGS sequence"/>
</dbReference>
<feature type="coiled-coil region" evidence="1">
    <location>
        <begin position="336"/>
        <end position="363"/>
    </location>
</feature>
<evidence type="ECO:0008006" key="4">
    <source>
        <dbReference type="Google" id="ProtNLM"/>
    </source>
</evidence>
<dbReference type="EMBL" id="AWTN01000085">
    <property type="protein sequence ID" value="KGG93073.1"/>
    <property type="molecule type" value="Genomic_DNA"/>
</dbReference>
<keyword evidence="1" id="KW-0175">Coiled coil</keyword>
<reference evidence="2 3" key="1">
    <citation type="submission" date="2013-09" db="EMBL/GenBank/DDBJ databases">
        <title>High correlation between genotypes and phenotypes of environmental bacteria Comamonas testosteroni strains.</title>
        <authorList>
            <person name="Liu L."/>
            <person name="Zhu W."/>
            <person name="Xia X."/>
            <person name="Xu B."/>
            <person name="Luo M."/>
            <person name="Wang G."/>
        </authorList>
    </citation>
    <scope>NUCLEOTIDE SEQUENCE [LARGE SCALE GENOMIC DNA]</scope>
    <source>
        <strain evidence="2 3">JL14</strain>
    </source>
</reference>
<dbReference type="AlphaFoldDB" id="A0A0E3BFI2"/>
<evidence type="ECO:0000256" key="1">
    <source>
        <dbReference type="SAM" id="Coils"/>
    </source>
</evidence>
<sequence length="501" mass="56251">MITTKQAGPALWSVGVKADKAIATYRRMRAQPLWRLLASNTGPTVIGLLQAHLYESERSLPASIFHERITRDLEELRAQGEDFPQTAQAYVASWLADGYLERRFPAGASEEEYELSTAAVEAIRFVSGLAQPHSAATESRLTLVIEGLARLAEDTDTDKFRRIDRLMAEQARIDKEIDAIQKGQMRVLPHTTALERTREIITLADDLAGDFRRVRDQFDQLNRDLRERIMDNDGNRGDVLDSLFAGIDLISESDAGRTFSAFWRLLTDPEQAATLDQALDSVMSREFVGQLEAKERRFLLRLTRTLLEQGGMVHEVLQTFARSLKHFVQSREYLEQRRLNHLLKDAQRAALALKDEVRATETLQYTLELTSSRLRSLSQWVLYDPSLQALPGQMAEGDAPPIDLESVSELVAQSEIDFRTLKANVLAVLEQRSQASIADVLEQFPAAQGLGSVVGLLALGSRHGFKADHSETVGWVGGDDELRSARIPKIFFLRERANELV</sequence>
<dbReference type="Pfam" id="PF11855">
    <property type="entry name" value="DUF3375"/>
    <property type="match status" value="1"/>
</dbReference>
<comment type="caution">
    <text evidence="2">The sequence shown here is derived from an EMBL/GenBank/DDBJ whole genome shotgun (WGS) entry which is preliminary data.</text>
</comment>
<protein>
    <recommendedName>
        <fullName evidence="4">DUF3375 domain-containing protein</fullName>
    </recommendedName>
</protein>
<gene>
    <name evidence="2" type="ORF">P245_10925</name>
</gene>
<dbReference type="InterPro" id="IPR021804">
    <property type="entry name" value="DUF3375"/>
</dbReference>
<organism evidence="2 3">
    <name type="scientific">Comamonas thiooxydans</name>
    <dbReference type="NCBI Taxonomy" id="363952"/>
    <lineage>
        <taxon>Bacteria</taxon>
        <taxon>Pseudomonadati</taxon>
        <taxon>Pseudomonadota</taxon>
        <taxon>Betaproteobacteria</taxon>
        <taxon>Burkholderiales</taxon>
        <taxon>Comamonadaceae</taxon>
        <taxon>Comamonas</taxon>
    </lineage>
</organism>
<evidence type="ECO:0000313" key="2">
    <source>
        <dbReference type="EMBL" id="KGG93073.1"/>
    </source>
</evidence>
<proteinExistence type="predicted"/>
<name>A0A0E3BFI2_9BURK</name>
<accession>A0A0E3BFI2</accession>